<geneLocation type="chloroplast" evidence="9"/>
<dbReference type="GO" id="GO:0005737">
    <property type="term" value="C:cytoplasm"/>
    <property type="evidence" value="ECO:0007669"/>
    <property type="project" value="UniProtKB-SubCell"/>
</dbReference>
<dbReference type="Pfam" id="PF10417">
    <property type="entry name" value="1-cysPrx_C"/>
    <property type="match status" value="1"/>
</dbReference>
<dbReference type="InterPro" id="IPR050217">
    <property type="entry name" value="Peroxiredoxin"/>
</dbReference>
<feature type="domain" description="Thioredoxin" evidence="8">
    <location>
        <begin position="2"/>
        <end position="160"/>
    </location>
</feature>
<evidence type="ECO:0000256" key="3">
    <source>
        <dbReference type="ARBA" id="ARBA00022490"/>
    </source>
</evidence>
<proteinExistence type="inferred from homology"/>
<evidence type="ECO:0000256" key="7">
    <source>
        <dbReference type="PIRSR" id="PIRSR000239-1"/>
    </source>
</evidence>
<keyword evidence="6" id="KW-0676">Redox-active center</keyword>
<dbReference type="GO" id="GO:0006979">
    <property type="term" value="P:response to oxidative stress"/>
    <property type="evidence" value="ECO:0007669"/>
    <property type="project" value="TreeGrafter"/>
</dbReference>
<evidence type="ECO:0000256" key="6">
    <source>
        <dbReference type="ARBA" id="ARBA00023284"/>
    </source>
</evidence>
<dbReference type="GO" id="GO:0042744">
    <property type="term" value="P:hydrogen peroxide catabolic process"/>
    <property type="evidence" value="ECO:0007669"/>
    <property type="project" value="TreeGrafter"/>
</dbReference>
<dbReference type="PIRSF" id="PIRSF000239">
    <property type="entry name" value="AHPC"/>
    <property type="match status" value="1"/>
</dbReference>
<keyword evidence="9" id="KW-0150">Chloroplast</keyword>
<comment type="similarity">
    <text evidence="2">Belongs to the peroxiredoxin family. AhpC/Prx1 subfamily.</text>
</comment>
<evidence type="ECO:0000256" key="2">
    <source>
        <dbReference type="ARBA" id="ARBA00009796"/>
    </source>
</evidence>
<keyword evidence="4" id="KW-0560">Oxidoreductase</keyword>
<reference evidence="9" key="1">
    <citation type="journal article" date="2017" name="Mar. Biotechnol.">
        <title>Plastid Genome of Dictyopteris divaricata (Dictyotales, Phaeophyceae): Understanding the Evolution of Plastid Genomes in Brown Algae.</title>
        <authorList>
            <person name="Liu F."/>
            <person name="Jin Z."/>
            <person name="Wang Y."/>
            <person name="Bi Y."/>
            <person name="Melton J.T.III."/>
        </authorList>
    </citation>
    <scope>NUCLEOTIDE SEQUENCE</scope>
</reference>
<keyword evidence="9" id="KW-0934">Plastid</keyword>
<name>A0A2I4Q2C8_9PHAE</name>
<dbReference type="AlphaFoldDB" id="A0A2I4Q2C8"/>
<evidence type="ECO:0000256" key="4">
    <source>
        <dbReference type="ARBA" id="ARBA00023002"/>
    </source>
</evidence>
<evidence type="ECO:0000256" key="1">
    <source>
        <dbReference type="ARBA" id="ARBA00004496"/>
    </source>
</evidence>
<accession>A0A2I4Q2C8</accession>
<protein>
    <submittedName>
        <fullName evidence="9">Putative peroxiredoxin ycf42</fullName>
    </submittedName>
</protein>
<dbReference type="InterPro" id="IPR024706">
    <property type="entry name" value="Peroxiredoxin_AhpC-typ"/>
</dbReference>
<evidence type="ECO:0000259" key="8">
    <source>
        <dbReference type="PROSITE" id="PS51352"/>
    </source>
</evidence>
<organism evidence="9">
    <name type="scientific">Dictyopteris divaricata</name>
    <dbReference type="NCBI Taxonomy" id="156996"/>
    <lineage>
        <taxon>Eukaryota</taxon>
        <taxon>Sar</taxon>
        <taxon>Stramenopiles</taxon>
        <taxon>Ochrophyta</taxon>
        <taxon>PX clade</taxon>
        <taxon>Phaeophyceae</taxon>
        <taxon>Dictyotales</taxon>
        <taxon>Dictyotaceae</taxon>
        <taxon>Dictyopteris</taxon>
    </lineage>
</organism>
<dbReference type="GO" id="GO:0008379">
    <property type="term" value="F:thioredoxin peroxidase activity"/>
    <property type="evidence" value="ECO:0007669"/>
    <property type="project" value="TreeGrafter"/>
</dbReference>
<feature type="active site" description="Cysteine sulfenic acid (-SOH) intermediate; for peroxidase activity" evidence="7">
    <location>
        <position position="48"/>
    </location>
</feature>
<dbReference type="PROSITE" id="PS51352">
    <property type="entry name" value="THIOREDOXIN_2"/>
    <property type="match status" value="1"/>
</dbReference>
<dbReference type="InterPro" id="IPR013766">
    <property type="entry name" value="Thioredoxin_domain"/>
</dbReference>
<dbReference type="EMBL" id="KY433579">
    <property type="protein sequence ID" value="AQZ24997.1"/>
    <property type="molecule type" value="Genomic_DNA"/>
</dbReference>
<dbReference type="InterPro" id="IPR019479">
    <property type="entry name" value="Peroxiredoxin_C"/>
</dbReference>
<keyword evidence="3" id="KW-0963">Cytoplasm</keyword>
<evidence type="ECO:0000256" key="5">
    <source>
        <dbReference type="ARBA" id="ARBA00023157"/>
    </source>
</evidence>
<dbReference type="SUPFAM" id="SSF52833">
    <property type="entry name" value="Thioredoxin-like"/>
    <property type="match status" value="1"/>
</dbReference>
<gene>
    <name evidence="9" type="primary">ycf42</name>
</gene>
<dbReference type="PANTHER" id="PTHR10681:SF128">
    <property type="entry name" value="THIOREDOXIN-DEPENDENT PEROXIDE REDUCTASE, MITOCHONDRIAL"/>
    <property type="match status" value="1"/>
</dbReference>
<dbReference type="Pfam" id="PF00578">
    <property type="entry name" value="AhpC-TSA"/>
    <property type="match status" value="1"/>
</dbReference>
<dbReference type="GeneID" id="35656037"/>
<dbReference type="InterPro" id="IPR000866">
    <property type="entry name" value="AhpC/TSA"/>
</dbReference>
<comment type="subcellular location">
    <subcellularLocation>
        <location evidence="1">Cytoplasm</location>
    </subcellularLocation>
</comment>
<dbReference type="RefSeq" id="YP_009455780.1">
    <property type="nucleotide sequence ID" value="NC_036804.1"/>
</dbReference>
<dbReference type="Gene3D" id="3.40.30.10">
    <property type="entry name" value="Glutaredoxin"/>
    <property type="match status" value="1"/>
</dbReference>
<dbReference type="CDD" id="cd03015">
    <property type="entry name" value="PRX_Typ2cys"/>
    <property type="match status" value="1"/>
</dbReference>
<dbReference type="InterPro" id="IPR036249">
    <property type="entry name" value="Thioredoxin-like_sf"/>
</dbReference>
<evidence type="ECO:0000313" key="9">
    <source>
        <dbReference type="EMBL" id="AQZ24997.1"/>
    </source>
</evidence>
<dbReference type="GO" id="GO:0033554">
    <property type="term" value="P:cellular response to stress"/>
    <property type="evidence" value="ECO:0007669"/>
    <property type="project" value="TreeGrafter"/>
</dbReference>
<dbReference type="GO" id="GO:0045454">
    <property type="term" value="P:cell redox homeostasis"/>
    <property type="evidence" value="ECO:0007669"/>
    <property type="project" value="TreeGrafter"/>
</dbReference>
<sequence length="184" mass="20985">MIQVGQLAPDFEALAAFEEDIFKVRLSDYRKKKYVILFFYPLDFTFVCPTEITSFDDYFDTFSDLDTEILGISVDSEFSHLTWLDTEREYGGIGLLNYPLVSDLTKEISKSYNVLLDSGVALRGLFIIDKDGIIQYSTITNLSVGRSVEETLRILQAIQYVNNNPDESCPADWVPGEKTIQNEF</sequence>
<keyword evidence="5" id="KW-1015">Disulfide bond</keyword>
<dbReference type="FunFam" id="3.40.30.10:FF:000002">
    <property type="entry name" value="Alkyl hydroperoxide reductase C"/>
    <property type="match status" value="1"/>
</dbReference>
<dbReference type="PANTHER" id="PTHR10681">
    <property type="entry name" value="THIOREDOXIN PEROXIDASE"/>
    <property type="match status" value="1"/>
</dbReference>